<evidence type="ECO:0000313" key="1">
    <source>
        <dbReference type="EMBL" id="QTE24140.1"/>
    </source>
</evidence>
<sequence length="122" mass="13588">MYNLTITNNYKYECGFKGSTGNRIFNIKPKTSQTIDNLGDGILSIYGQGTISLLDLGDKKIIGYPIPKETWGVLIRVQTTEAYYRYEGGGDLTLTINQYGSLEISTNNGNLIEIKLPELTIK</sequence>
<proteinExistence type="predicted"/>
<name>A0A975CSQ4_9FLAO</name>
<dbReference type="RefSeq" id="WP_208080124.1">
    <property type="nucleotide sequence ID" value="NZ_CP071869.1"/>
</dbReference>
<evidence type="ECO:0000313" key="2">
    <source>
        <dbReference type="Proteomes" id="UP000663920"/>
    </source>
</evidence>
<organism evidence="1 2">
    <name type="scientific">Polaribacter cellanae</name>
    <dbReference type="NCBI Taxonomy" id="2818493"/>
    <lineage>
        <taxon>Bacteria</taxon>
        <taxon>Pseudomonadati</taxon>
        <taxon>Bacteroidota</taxon>
        <taxon>Flavobacteriia</taxon>
        <taxon>Flavobacteriales</taxon>
        <taxon>Flavobacteriaceae</taxon>
    </lineage>
</organism>
<keyword evidence="2" id="KW-1185">Reference proteome</keyword>
<accession>A0A975CSQ4</accession>
<reference evidence="1 2" key="1">
    <citation type="submission" date="2021-03" db="EMBL/GenBank/DDBJ databases">
        <title>Complete genome of Polaribacter_sp.SM13.</title>
        <authorList>
            <person name="Jeong S.W."/>
            <person name="Bae J.W."/>
        </authorList>
    </citation>
    <scope>NUCLEOTIDE SEQUENCE [LARGE SCALE GENOMIC DNA]</scope>
    <source>
        <strain evidence="1 2">SM13</strain>
    </source>
</reference>
<dbReference type="Proteomes" id="UP000663920">
    <property type="component" value="Chromosome"/>
</dbReference>
<dbReference type="KEGG" id="pcea:J3359_07705"/>
<dbReference type="EMBL" id="CP071869">
    <property type="protein sequence ID" value="QTE24140.1"/>
    <property type="molecule type" value="Genomic_DNA"/>
</dbReference>
<protein>
    <submittedName>
        <fullName evidence="1">Uncharacterized protein</fullName>
    </submittedName>
</protein>
<dbReference type="AlphaFoldDB" id="A0A975CSQ4"/>
<gene>
    <name evidence="1" type="ORF">J3359_07705</name>
</gene>